<feature type="transmembrane region" description="Helical" evidence="8">
    <location>
        <begin position="177"/>
        <end position="194"/>
    </location>
</feature>
<evidence type="ECO:0000256" key="1">
    <source>
        <dbReference type="ARBA" id="ARBA00004651"/>
    </source>
</evidence>
<dbReference type="GO" id="GO:0009103">
    <property type="term" value="P:lipopolysaccharide biosynthetic process"/>
    <property type="evidence" value="ECO:0007669"/>
    <property type="project" value="UniProtKB-ARBA"/>
</dbReference>
<organism evidence="10 11">
    <name type="scientific">Candidatus Gottesmanbacteria bacterium RBG_16_52_11</name>
    <dbReference type="NCBI Taxonomy" id="1798374"/>
    <lineage>
        <taxon>Bacteria</taxon>
        <taxon>Candidatus Gottesmaniibacteriota</taxon>
    </lineage>
</organism>
<evidence type="ECO:0000313" key="10">
    <source>
        <dbReference type="EMBL" id="OGG03760.1"/>
    </source>
</evidence>
<dbReference type="EMBL" id="MFJD01000006">
    <property type="protein sequence ID" value="OGG03760.1"/>
    <property type="molecule type" value="Genomic_DNA"/>
</dbReference>
<gene>
    <name evidence="10" type="ORF">A2Z33_04705</name>
</gene>
<feature type="transmembrane region" description="Helical" evidence="8">
    <location>
        <begin position="254"/>
        <end position="272"/>
    </location>
</feature>
<accession>A0A1F5YU72</accession>
<feature type="transmembrane region" description="Helical" evidence="8">
    <location>
        <begin position="284"/>
        <end position="303"/>
    </location>
</feature>
<dbReference type="InterPro" id="IPR050297">
    <property type="entry name" value="LipidA_mod_glycosyltrf_83"/>
</dbReference>
<evidence type="ECO:0000256" key="3">
    <source>
        <dbReference type="ARBA" id="ARBA00022676"/>
    </source>
</evidence>
<sequence length="481" mass="55270">MLSKLPSRIYRIPAVILIIVCHLYILTNTGFLDWPEMLVYPWLIDKGFAPYRDMLVMYPPLGLYFLTFIFRILGYTPEALRIVAYSIVVLTDVLVYVVAAGIWRRKPVIPVVILGFYAAWHPVYEGNTLWFEHLSLPFLLVSFWAMISFLRARKRQFIVLAGLFLAVSLQIKQTNLWPFMATMLFLLIVGGRDMRQRIRSLALFVAPVLIISGCMLVYMDAKSLAADYLYWVYFYPWSTAVRINSYVVQPSLGQALRVIPPYLFVLLALLGIDDPTNNKKGRQAMVLSAALALVLVFAAWPRWAVFKQLPSLPFAALASGFAFVRFRDYLSPRRFGVLTVIITFLTLTASVRSLYRFYTKQAYGMQDFMGNDVRNGFAGVSRLTGGSDVYIYGRYDFGYLLLNHLPPVRPWTQHFPWMLSRPGLTTLLSAEIDKAEVPYVIMDTVVEDNELTRYISDRYLIEKPVLQDAWLMRRKPDGMVQ</sequence>
<dbReference type="PANTHER" id="PTHR33908:SF11">
    <property type="entry name" value="MEMBRANE PROTEIN"/>
    <property type="match status" value="1"/>
</dbReference>
<keyword evidence="5 8" id="KW-0812">Transmembrane</keyword>
<protein>
    <recommendedName>
        <fullName evidence="9">Glycosyltransferase RgtA/B/C/D-like domain-containing protein</fullName>
    </recommendedName>
</protein>
<evidence type="ECO:0000256" key="8">
    <source>
        <dbReference type="SAM" id="Phobius"/>
    </source>
</evidence>
<comment type="caution">
    <text evidence="10">The sequence shown here is derived from an EMBL/GenBank/DDBJ whole genome shotgun (WGS) entry which is preliminary data.</text>
</comment>
<evidence type="ECO:0000256" key="7">
    <source>
        <dbReference type="ARBA" id="ARBA00023136"/>
    </source>
</evidence>
<reference evidence="10 11" key="1">
    <citation type="journal article" date="2016" name="Nat. Commun.">
        <title>Thousands of microbial genomes shed light on interconnected biogeochemical processes in an aquifer system.</title>
        <authorList>
            <person name="Anantharaman K."/>
            <person name="Brown C.T."/>
            <person name="Hug L.A."/>
            <person name="Sharon I."/>
            <person name="Castelle C.J."/>
            <person name="Probst A.J."/>
            <person name="Thomas B.C."/>
            <person name="Singh A."/>
            <person name="Wilkins M.J."/>
            <person name="Karaoz U."/>
            <person name="Brodie E.L."/>
            <person name="Williams K.H."/>
            <person name="Hubbard S.S."/>
            <person name="Banfield J.F."/>
        </authorList>
    </citation>
    <scope>NUCLEOTIDE SEQUENCE [LARGE SCALE GENOMIC DNA]</scope>
</reference>
<name>A0A1F5YU72_9BACT</name>
<evidence type="ECO:0000256" key="4">
    <source>
        <dbReference type="ARBA" id="ARBA00022679"/>
    </source>
</evidence>
<keyword evidence="3" id="KW-0328">Glycosyltransferase</keyword>
<feature type="transmembrane region" description="Helical" evidence="8">
    <location>
        <begin position="130"/>
        <end position="149"/>
    </location>
</feature>
<keyword evidence="2" id="KW-1003">Cell membrane</keyword>
<keyword evidence="6 8" id="KW-1133">Transmembrane helix</keyword>
<evidence type="ECO:0000313" key="11">
    <source>
        <dbReference type="Proteomes" id="UP000178448"/>
    </source>
</evidence>
<feature type="transmembrane region" description="Helical" evidence="8">
    <location>
        <begin position="55"/>
        <end position="76"/>
    </location>
</feature>
<feature type="transmembrane region" description="Helical" evidence="8">
    <location>
        <begin position="82"/>
        <end position="103"/>
    </location>
</feature>
<feature type="transmembrane region" description="Helical" evidence="8">
    <location>
        <begin position="335"/>
        <end position="355"/>
    </location>
</feature>
<dbReference type="AlphaFoldDB" id="A0A1F5YU72"/>
<dbReference type="GO" id="GO:0005886">
    <property type="term" value="C:plasma membrane"/>
    <property type="evidence" value="ECO:0007669"/>
    <property type="project" value="UniProtKB-SubCell"/>
</dbReference>
<dbReference type="GO" id="GO:0016763">
    <property type="term" value="F:pentosyltransferase activity"/>
    <property type="evidence" value="ECO:0007669"/>
    <property type="project" value="TreeGrafter"/>
</dbReference>
<dbReference type="PANTHER" id="PTHR33908">
    <property type="entry name" value="MANNOSYLTRANSFERASE YKCB-RELATED"/>
    <property type="match status" value="1"/>
</dbReference>
<proteinExistence type="predicted"/>
<evidence type="ECO:0000256" key="6">
    <source>
        <dbReference type="ARBA" id="ARBA00022989"/>
    </source>
</evidence>
<evidence type="ECO:0000256" key="2">
    <source>
        <dbReference type="ARBA" id="ARBA00022475"/>
    </source>
</evidence>
<feature type="domain" description="Glycosyltransferase RgtA/B/C/D-like" evidence="9">
    <location>
        <begin position="59"/>
        <end position="210"/>
    </location>
</feature>
<comment type="subcellular location">
    <subcellularLocation>
        <location evidence="1">Cell membrane</location>
        <topology evidence="1">Multi-pass membrane protein</topology>
    </subcellularLocation>
</comment>
<dbReference type="STRING" id="1798374.A2Z33_04705"/>
<evidence type="ECO:0000256" key="5">
    <source>
        <dbReference type="ARBA" id="ARBA00022692"/>
    </source>
</evidence>
<dbReference type="Pfam" id="PF13231">
    <property type="entry name" value="PMT_2"/>
    <property type="match status" value="1"/>
</dbReference>
<evidence type="ECO:0000259" key="9">
    <source>
        <dbReference type="Pfam" id="PF13231"/>
    </source>
</evidence>
<dbReference type="InterPro" id="IPR038731">
    <property type="entry name" value="RgtA/B/C-like"/>
</dbReference>
<keyword evidence="7 8" id="KW-0472">Membrane</keyword>
<feature type="transmembrane region" description="Helical" evidence="8">
    <location>
        <begin position="12"/>
        <end position="34"/>
    </location>
</feature>
<feature type="transmembrane region" description="Helical" evidence="8">
    <location>
        <begin position="201"/>
        <end position="219"/>
    </location>
</feature>
<dbReference type="Proteomes" id="UP000178448">
    <property type="component" value="Unassembled WGS sequence"/>
</dbReference>
<keyword evidence="4" id="KW-0808">Transferase</keyword>
<feature type="transmembrane region" description="Helical" evidence="8">
    <location>
        <begin position="156"/>
        <end position="171"/>
    </location>
</feature>